<protein>
    <recommendedName>
        <fullName evidence="6">Flagellar protein FlbT</fullName>
    </recommendedName>
</protein>
<comment type="caution">
    <text evidence="4">The sequence shown here is derived from an EMBL/GenBank/DDBJ whole genome shotgun (WGS) entry which is preliminary data.</text>
</comment>
<reference evidence="4" key="1">
    <citation type="journal article" date="2014" name="Int. J. Syst. Evol. Microbiol.">
        <title>Complete genome sequence of Corynebacterium casei LMG S-19264T (=DSM 44701T), isolated from a smear-ripened cheese.</title>
        <authorList>
            <consortium name="US DOE Joint Genome Institute (JGI-PGF)"/>
            <person name="Walter F."/>
            <person name="Albersmeier A."/>
            <person name="Kalinowski J."/>
            <person name="Ruckert C."/>
        </authorList>
    </citation>
    <scope>NUCLEOTIDE SEQUENCE</scope>
    <source>
        <strain evidence="4">KCTC 32513</strain>
    </source>
</reference>
<name>A0A8J3CR99_9PROT</name>
<dbReference type="EMBL" id="BMZH01000003">
    <property type="protein sequence ID" value="GHA89354.1"/>
    <property type="molecule type" value="Genomic_DNA"/>
</dbReference>
<dbReference type="GO" id="GO:0044781">
    <property type="term" value="P:bacterial-type flagellum organization"/>
    <property type="evidence" value="ECO:0007669"/>
    <property type="project" value="UniProtKB-KW"/>
</dbReference>
<keyword evidence="2" id="KW-1005">Bacterial flagellum biogenesis</keyword>
<evidence type="ECO:0000256" key="3">
    <source>
        <dbReference type="ARBA" id="ARBA00022884"/>
    </source>
</evidence>
<dbReference type="InterPro" id="IPR009967">
    <property type="entry name" value="Flagellum_FlbT"/>
</dbReference>
<dbReference type="RefSeq" id="WP_189496150.1">
    <property type="nucleotide sequence ID" value="NZ_BMZH01000003.1"/>
</dbReference>
<keyword evidence="1" id="KW-0678">Repressor</keyword>
<dbReference type="GO" id="GO:0048027">
    <property type="term" value="F:mRNA 5'-UTR binding"/>
    <property type="evidence" value="ECO:0007669"/>
    <property type="project" value="InterPro"/>
</dbReference>
<keyword evidence="5" id="KW-1185">Reference proteome</keyword>
<dbReference type="GO" id="GO:0006402">
    <property type="term" value="P:mRNA catabolic process"/>
    <property type="evidence" value="ECO:0007669"/>
    <property type="project" value="InterPro"/>
</dbReference>
<gene>
    <name evidence="4" type="ORF">GCM10009069_10530</name>
</gene>
<proteinExistence type="predicted"/>
<sequence length="167" mass="18177">MAGLLISLKPNEKFIVNGALLSNGPKRGQICVEGEGINVLRLSDVIHPDEVRTPVTRLYSAIQILLSGDSSGDEACDAVEQQYRSLSTVFQGTPLSDTLLKSYKAWVDGRIYSALCRLKPLIPIEADLLGLEPTQKDESRNNSTRSRPVIQTVSAQTVTRRRVAAAG</sequence>
<evidence type="ECO:0000313" key="5">
    <source>
        <dbReference type="Proteomes" id="UP000634004"/>
    </source>
</evidence>
<dbReference type="Proteomes" id="UP000634004">
    <property type="component" value="Unassembled WGS sequence"/>
</dbReference>
<evidence type="ECO:0008006" key="6">
    <source>
        <dbReference type="Google" id="ProtNLM"/>
    </source>
</evidence>
<keyword evidence="3" id="KW-0694">RNA-binding</keyword>
<evidence type="ECO:0000256" key="1">
    <source>
        <dbReference type="ARBA" id="ARBA00022491"/>
    </source>
</evidence>
<evidence type="ECO:0000256" key="2">
    <source>
        <dbReference type="ARBA" id="ARBA00022795"/>
    </source>
</evidence>
<reference evidence="4" key="2">
    <citation type="submission" date="2020-09" db="EMBL/GenBank/DDBJ databases">
        <authorList>
            <person name="Sun Q."/>
            <person name="Kim S."/>
        </authorList>
    </citation>
    <scope>NUCLEOTIDE SEQUENCE</scope>
    <source>
        <strain evidence="4">KCTC 32513</strain>
    </source>
</reference>
<dbReference type="Pfam" id="PF07378">
    <property type="entry name" value="FlbT"/>
    <property type="match status" value="1"/>
</dbReference>
<accession>A0A8J3CR99</accession>
<dbReference type="GO" id="GO:1902209">
    <property type="term" value="P:negative regulation of bacterial-type flagellum assembly"/>
    <property type="evidence" value="ECO:0007669"/>
    <property type="project" value="InterPro"/>
</dbReference>
<dbReference type="AlphaFoldDB" id="A0A8J3CR99"/>
<organism evidence="4 5">
    <name type="scientific">Algimonas arctica</name>
    <dbReference type="NCBI Taxonomy" id="1479486"/>
    <lineage>
        <taxon>Bacteria</taxon>
        <taxon>Pseudomonadati</taxon>
        <taxon>Pseudomonadota</taxon>
        <taxon>Alphaproteobacteria</taxon>
        <taxon>Maricaulales</taxon>
        <taxon>Robiginitomaculaceae</taxon>
        <taxon>Algimonas</taxon>
    </lineage>
</organism>
<evidence type="ECO:0000313" key="4">
    <source>
        <dbReference type="EMBL" id="GHA89354.1"/>
    </source>
</evidence>